<evidence type="ECO:0000256" key="7">
    <source>
        <dbReference type="ARBA" id="ARBA00025067"/>
    </source>
</evidence>
<evidence type="ECO:0000256" key="3">
    <source>
        <dbReference type="ARBA" id="ARBA00012856"/>
    </source>
</evidence>
<dbReference type="InterPro" id="IPR024072">
    <property type="entry name" value="DHFR-like_dom_sf"/>
</dbReference>
<dbReference type="PIRSF" id="PIRSF000194">
    <property type="entry name" value="DHFR"/>
    <property type="match status" value="1"/>
</dbReference>
<dbReference type="EC" id="1.5.1.3" evidence="3 8"/>
<evidence type="ECO:0000256" key="2">
    <source>
        <dbReference type="ARBA" id="ARBA00009539"/>
    </source>
</evidence>
<comment type="similarity">
    <text evidence="2 8 9">Belongs to the dihydrofolate reductase family.</text>
</comment>
<dbReference type="PRINTS" id="PR00070">
    <property type="entry name" value="DHFR"/>
</dbReference>
<dbReference type="EMBL" id="FTMN01000009">
    <property type="protein sequence ID" value="SIQ81951.1"/>
    <property type="molecule type" value="Genomic_DNA"/>
</dbReference>
<dbReference type="eggNOG" id="COG0262">
    <property type="taxonomic scope" value="Bacteria"/>
</dbReference>
<proteinExistence type="inferred from homology"/>
<feature type="domain" description="DHFR" evidence="10">
    <location>
        <begin position="2"/>
        <end position="166"/>
    </location>
</feature>
<dbReference type="STRING" id="49186.SAMN05421647_109155"/>
<dbReference type="GO" id="GO:0046654">
    <property type="term" value="P:tetrahydrofolate biosynthetic process"/>
    <property type="evidence" value="ECO:0007669"/>
    <property type="project" value="UniProtKB-UniPathway"/>
</dbReference>
<dbReference type="PROSITE" id="PS00075">
    <property type="entry name" value="DHFR_1"/>
    <property type="match status" value="1"/>
</dbReference>
<evidence type="ECO:0000256" key="1">
    <source>
        <dbReference type="ARBA" id="ARBA00004903"/>
    </source>
</evidence>
<dbReference type="RefSeq" id="WP_076464944.1">
    <property type="nucleotide sequence ID" value="NZ_FTMN01000009.1"/>
</dbReference>
<sequence>MRLAMIAAQSLNRVIGINNKLPWYLPGDLKYFKQVTLGKPIVMGRKTFESIGKPLPGRTNIVITRDTEWNHPGVRVVHGLDEGVELAESLALIDGVEETVVIGGAEIYALCLPRADRLYLTQVHAEVEGDAFFPPLDATEWQEVGRDDFKAEGPNPYDYSFIVMDRAGAADAG</sequence>
<evidence type="ECO:0000256" key="6">
    <source>
        <dbReference type="ARBA" id="ARBA00023002"/>
    </source>
</evidence>
<keyword evidence="6 8" id="KW-0560">Oxidoreductase</keyword>
<evidence type="ECO:0000313" key="11">
    <source>
        <dbReference type="EMBL" id="SIQ81951.1"/>
    </source>
</evidence>
<keyword evidence="5 8" id="KW-0521">NADP</keyword>
<dbReference type="Pfam" id="PF00186">
    <property type="entry name" value="DHFR_1"/>
    <property type="match status" value="1"/>
</dbReference>
<comment type="catalytic activity">
    <reaction evidence="8">
        <text>(6S)-5,6,7,8-tetrahydrofolate + NADP(+) = 7,8-dihydrofolate + NADPH + H(+)</text>
        <dbReference type="Rhea" id="RHEA:15009"/>
        <dbReference type="ChEBI" id="CHEBI:15378"/>
        <dbReference type="ChEBI" id="CHEBI:57451"/>
        <dbReference type="ChEBI" id="CHEBI:57453"/>
        <dbReference type="ChEBI" id="CHEBI:57783"/>
        <dbReference type="ChEBI" id="CHEBI:58349"/>
        <dbReference type="EC" id="1.5.1.3"/>
    </reaction>
</comment>
<evidence type="ECO:0000313" key="12">
    <source>
        <dbReference type="Proteomes" id="UP000186895"/>
    </source>
</evidence>
<dbReference type="PANTHER" id="PTHR48069">
    <property type="entry name" value="DIHYDROFOLATE REDUCTASE"/>
    <property type="match status" value="1"/>
</dbReference>
<name>A0A1N6VVT5_9GAMM</name>
<comment type="function">
    <text evidence="7 8">Key enzyme in folate metabolism. Catalyzes an essential reaction for de novo glycine and purine synthesis, and for DNA precursor synthesis.</text>
</comment>
<dbReference type="GO" id="GO:0004146">
    <property type="term" value="F:dihydrofolate reductase activity"/>
    <property type="evidence" value="ECO:0007669"/>
    <property type="project" value="UniProtKB-EC"/>
</dbReference>
<keyword evidence="12" id="KW-1185">Reference proteome</keyword>
<dbReference type="InterPro" id="IPR012259">
    <property type="entry name" value="DHFR"/>
</dbReference>
<keyword evidence="4 8" id="KW-0554">One-carbon metabolism</keyword>
<protein>
    <recommendedName>
        <fullName evidence="3 8">Dihydrofolate reductase</fullName>
        <ecNumber evidence="3 8">1.5.1.3</ecNumber>
    </recommendedName>
</protein>
<dbReference type="CDD" id="cd00209">
    <property type="entry name" value="DHFR"/>
    <property type="match status" value="1"/>
</dbReference>
<evidence type="ECO:0000259" key="10">
    <source>
        <dbReference type="PROSITE" id="PS51330"/>
    </source>
</evidence>
<dbReference type="SUPFAM" id="SSF53597">
    <property type="entry name" value="Dihydrofolate reductase-like"/>
    <property type="match status" value="1"/>
</dbReference>
<dbReference type="GO" id="GO:0046452">
    <property type="term" value="P:dihydrofolate metabolic process"/>
    <property type="evidence" value="ECO:0007669"/>
    <property type="project" value="TreeGrafter"/>
</dbReference>
<evidence type="ECO:0000256" key="9">
    <source>
        <dbReference type="RuleBase" id="RU004474"/>
    </source>
</evidence>
<dbReference type="GO" id="GO:0046655">
    <property type="term" value="P:folic acid metabolic process"/>
    <property type="evidence" value="ECO:0007669"/>
    <property type="project" value="TreeGrafter"/>
</dbReference>
<dbReference type="PANTHER" id="PTHR48069:SF3">
    <property type="entry name" value="DIHYDROFOLATE REDUCTASE"/>
    <property type="match status" value="1"/>
</dbReference>
<dbReference type="Proteomes" id="UP000186895">
    <property type="component" value="Unassembled WGS sequence"/>
</dbReference>
<dbReference type="AlphaFoldDB" id="A0A1N6VVT5"/>
<dbReference type="GO" id="GO:0005829">
    <property type="term" value="C:cytosol"/>
    <property type="evidence" value="ECO:0007669"/>
    <property type="project" value="TreeGrafter"/>
</dbReference>
<dbReference type="InterPro" id="IPR017925">
    <property type="entry name" value="DHFR_CS"/>
</dbReference>
<evidence type="ECO:0000256" key="8">
    <source>
        <dbReference type="PIRNR" id="PIRNR000194"/>
    </source>
</evidence>
<gene>
    <name evidence="11" type="ORF">SAMN05421647_109155</name>
</gene>
<dbReference type="PROSITE" id="PS51330">
    <property type="entry name" value="DHFR_2"/>
    <property type="match status" value="1"/>
</dbReference>
<dbReference type="GO" id="GO:0070401">
    <property type="term" value="F:NADP+ binding"/>
    <property type="evidence" value="ECO:0007669"/>
    <property type="project" value="UniProtKB-ARBA"/>
</dbReference>
<reference evidence="11 12" key="1">
    <citation type="submission" date="2017-01" db="EMBL/GenBank/DDBJ databases">
        <authorList>
            <person name="Mah S.A."/>
            <person name="Swanson W.J."/>
            <person name="Moy G.W."/>
            <person name="Vacquier V.D."/>
        </authorList>
    </citation>
    <scope>NUCLEOTIDE SEQUENCE [LARGE SCALE GENOMIC DNA]</scope>
    <source>
        <strain evidence="11 12">DSM 7027</strain>
    </source>
</reference>
<evidence type="ECO:0000256" key="4">
    <source>
        <dbReference type="ARBA" id="ARBA00022563"/>
    </source>
</evidence>
<organism evidence="11 12">
    <name type="scientific">Marinobacterium stanieri</name>
    <dbReference type="NCBI Taxonomy" id="49186"/>
    <lineage>
        <taxon>Bacteria</taxon>
        <taxon>Pseudomonadati</taxon>
        <taxon>Pseudomonadota</taxon>
        <taxon>Gammaproteobacteria</taxon>
        <taxon>Oceanospirillales</taxon>
        <taxon>Oceanospirillaceae</taxon>
        <taxon>Marinobacterium</taxon>
    </lineage>
</organism>
<dbReference type="FunFam" id="3.40.430.10:FF:000001">
    <property type="entry name" value="Dihydrofolate reductase"/>
    <property type="match status" value="1"/>
</dbReference>
<dbReference type="InterPro" id="IPR001796">
    <property type="entry name" value="DHFR_dom"/>
</dbReference>
<accession>A0A1N6VVT5</accession>
<dbReference type="GO" id="GO:0006730">
    <property type="term" value="P:one-carbon metabolic process"/>
    <property type="evidence" value="ECO:0007669"/>
    <property type="project" value="UniProtKB-KW"/>
</dbReference>
<dbReference type="Gene3D" id="3.40.430.10">
    <property type="entry name" value="Dihydrofolate Reductase, subunit A"/>
    <property type="match status" value="1"/>
</dbReference>
<comment type="pathway">
    <text evidence="1 8">Cofactor biosynthesis; tetrahydrofolate biosynthesis; 5,6,7,8-tetrahydrofolate from 7,8-dihydrofolate: step 1/1.</text>
</comment>
<dbReference type="UniPathway" id="UPA00077">
    <property type="reaction ID" value="UER00158"/>
</dbReference>
<evidence type="ECO:0000256" key="5">
    <source>
        <dbReference type="ARBA" id="ARBA00022857"/>
    </source>
</evidence>